<feature type="chain" id="PRO_5027119120" evidence="1">
    <location>
        <begin position="22"/>
        <end position="477"/>
    </location>
</feature>
<feature type="signal peptide" evidence="1">
    <location>
        <begin position="1"/>
        <end position="21"/>
    </location>
</feature>
<dbReference type="InterPro" id="IPR036280">
    <property type="entry name" value="Multihaem_cyt_sf"/>
</dbReference>
<reference evidence="2 3" key="1">
    <citation type="submission" date="2020-02" db="EMBL/GenBank/DDBJ databases">
        <title>Comparative genomics of sulfur disproportionating microorganisms.</title>
        <authorList>
            <person name="Ward L.M."/>
            <person name="Bertran E."/>
            <person name="Johnston D.T."/>
        </authorList>
    </citation>
    <scope>NUCLEOTIDE SEQUENCE [LARGE SCALE GENOMIC DNA]</scope>
    <source>
        <strain evidence="2 3">DSM 100025</strain>
    </source>
</reference>
<keyword evidence="1" id="KW-0732">Signal</keyword>
<protein>
    <submittedName>
        <fullName evidence="2">Uncharacterized protein</fullName>
    </submittedName>
</protein>
<keyword evidence="3" id="KW-1185">Reference proteome</keyword>
<name>A0A6N9TX42_DISTH</name>
<evidence type="ECO:0000313" key="3">
    <source>
        <dbReference type="Proteomes" id="UP000469346"/>
    </source>
</evidence>
<dbReference type="EMBL" id="JAAGRR010000113">
    <property type="protein sequence ID" value="NDY43046.1"/>
    <property type="molecule type" value="Genomic_DNA"/>
</dbReference>
<evidence type="ECO:0000256" key="1">
    <source>
        <dbReference type="SAM" id="SignalP"/>
    </source>
</evidence>
<evidence type="ECO:0000313" key="2">
    <source>
        <dbReference type="EMBL" id="NDY43046.1"/>
    </source>
</evidence>
<comment type="caution">
    <text evidence="2">The sequence shown here is derived from an EMBL/GenBank/DDBJ whole genome shotgun (WGS) entry which is preliminary data.</text>
</comment>
<dbReference type="Gene3D" id="1.10.1130.10">
    <property type="entry name" value="Flavocytochrome C3, Chain A"/>
    <property type="match status" value="1"/>
</dbReference>
<proteinExistence type="predicted"/>
<sequence length="477" mass="50881">MKTLLFLFFCAILLAGGPAAAGGYSGSAHGDATGGVNRASTAALGYAVGNCAHCHEMHASMKGMEPDPAGGGPSVLALFAAEEAVCYYCHGTTSHNTPPLSRDVEAQFAKTYRHPVERAGRHLVSTLEHGADLDAANRHAECADCHNPHTIGKPGTAYHQYNSAAPADNNLVSNLLLGAWGVEPTWPGAAWTVPTTFTELRPTPAAPAAGVQKEYQLCLKCHSYYAFGSAENTGTGVTSVSNVSGEYVLTDQALEFAPGNKSGHPVVVTLNNRTASDAPRALVASKNGPRLKAPWSAAVGDQTMWCSDCHGDDAAAAPEGPHGSNTRYMLAEGYTWPVRPDTGKFWTLGDVKNDQGSWPTRLLCAKCHPIKNNGKFLNQVHDKGDHQDKYTFGTIQYQGAPCVSCHVAVPHGSKRGRLIAYSSDPDPYAAFQADGTKMPTLLGFRKSSNPDQYDKKNCYSTVKACDDHKDYNPPYDP</sequence>
<dbReference type="RefSeq" id="WP_163299165.1">
    <property type="nucleotide sequence ID" value="NZ_JAAGRR010000113.1"/>
</dbReference>
<gene>
    <name evidence="2" type="ORF">G3N55_09350</name>
</gene>
<dbReference type="SUPFAM" id="SSF48695">
    <property type="entry name" value="Multiheme cytochromes"/>
    <property type="match status" value="2"/>
</dbReference>
<organism evidence="2 3">
    <name type="scientific">Dissulfurirhabdus thermomarina</name>
    <dbReference type="NCBI Taxonomy" id="1765737"/>
    <lineage>
        <taxon>Bacteria</taxon>
        <taxon>Deltaproteobacteria</taxon>
        <taxon>Dissulfurirhabdaceae</taxon>
        <taxon>Dissulfurirhabdus</taxon>
    </lineage>
</organism>
<accession>A0A6N9TX42</accession>
<dbReference type="AlphaFoldDB" id="A0A6N9TX42"/>
<dbReference type="Proteomes" id="UP000469346">
    <property type="component" value="Unassembled WGS sequence"/>
</dbReference>